<reference evidence="2 3" key="1">
    <citation type="submission" date="2019-02" db="EMBL/GenBank/DDBJ databases">
        <title>Deep-cultivation of Planctomycetes and their phenomic and genomic characterization uncovers novel biology.</title>
        <authorList>
            <person name="Wiegand S."/>
            <person name="Jogler M."/>
            <person name="Boedeker C."/>
            <person name="Pinto D."/>
            <person name="Vollmers J."/>
            <person name="Rivas-Marin E."/>
            <person name="Kohn T."/>
            <person name="Peeters S.H."/>
            <person name="Heuer A."/>
            <person name="Rast P."/>
            <person name="Oberbeckmann S."/>
            <person name="Bunk B."/>
            <person name="Jeske O."/>
            <person name="Meyerdierks A."/>
            <person name="Storesund J.E."/>
            <person name="Kallscheuer N."/>
            <person name="Luecker S."/>
            <person name="Lage O.M."/>
            <person name="Pohl T."/>
            <person name="Merkel B.J."/>
            <person name="Hornburger P."/>
            <person name="Mueller R.-W."/>
            <person name="Bruemmer F."/>
            <person name="Labrenz M."/>
            <person name="Spormann A.M."/>
            <person name="Op den Camp H."/>
            <person name="Overmann J."/>
            <person name="Amann R."/>
            <person name="Jetten M.S.M."/>
            <person name="Mascher T."/>
            <person name="Medema M.H."/>
            <person name="Devos D.P."/>
            <person name="Kaster A.-K."/>
            <person name="Ovreas L."/>
            <person name="Rohde M."/>
            <person name="Galperin M.Y."/>
            <person name="Jogler C."/>
        </authorList>
    </citation>
    <scope>NUCLEOTIDE SEQUENCE [LARGE SCALE GENOMIC DNA]</scope>
    <source>
        <strain evidence="2 3">Poly24</strain>
    </source>
</reference>
<feature type="chain" id="PRO_5022239036" evidence="1">
    <location>
        <begin position="25"/>
        <end position="188"/>
    </location>
</feature>
<protein>
    <submittedName>
        <fullName evidence="2">Uncharacterized protein</fullName>
    </submittedName>
</protein>
<gene>
    <name evidence="2" type="ORF">Poly24_47900</name>
</gene>
<dbReference type="Proteomes" id="UP000315082">
    <property type="component" value="Chromosome"/>
</dbReference>
<dbReference type="RefSeq" id="WP_145101253.1">
    <property type="nucleotide sequence ID" value="NZ_CP036348.1"/>
</dbReference>
<feature type="signal peptide" evidence="1">
    <location>
        <begin position="1"/>
        <end position="24"/>
    </location>
</feature>
<proteinExistence type="predicted"/>
<accession>A0A518JZS8</accession>
<sequence precursor="true">MNTKLIIRATLVVAIAAIAVPAPAGWLDVLVTPAAYEEIAAPEAINPPVQDDHSVIIDMAPPAIPQAVEPYYESYSPIYPPIAAAHGSYGHCCEKPRVVYRNHPILAMLMHKCKTGQAGQVVVQVPTGCCPTEVILCVPLCCTTCPPEVDKSRDLLGRCVFTYCWPCGTKINIVQRHTGDLVVHSYEI</sequence>
<dbReference type="EMBL" id="CP036348">
    <property type="protein sequence ID" value="QDV71057.1"/>
    <property type="molecule type" value="Genomic_DNA"/>
</dbReference>
<evidence type="ECO:0000256" key="1">
    <source>
        <dbReference type="SAM" id="SignalP"/>
    </source>
</evidence>
<evidence type="ECO:0000313" key="2">
    <source>
        <dbReference type="EMBL" id="QDV71057.1"/>
    </source>
</evidence>
<keyword evidence="1" id="KW-0732">Signal</keyword>
<organism evidence="2 3">
    <name type="scientific">Rosistilla carotiformis</name>
    <dbReference type="NCBI Taxonomy" id="2528017"/>
    <lineage>
        <taxon>Bacteria</taxon>
        <taxon>Pseudomonadati</taxon>
        <taxon>Planctomycetota</taxon>
        <taxon>Planctomycetia</taxon>
        <taxon>Pirellulales</taxon>
        <taxon>Pirellulaceae</taxon>
        <taxon>Rosistilla</taxon>
    </lineage>
</organism>
<keyword evidence="3" id="KW-1185">Reference proteome</keyword>
<evidence type="ECO:0000313" key="3">
    <source>
        <dbReference type="Proteomes" id="UP000315082"/>
    </source>
</evidence>
<dbReference type="AlphaFoldDB" id="A0A518JZS8"/>
<dbReference type="KEGG" id="rcf:Poly24_47900"/>
<dbReference type="OrthoDB" id="288217at2"/>
<name>A0A518JZS8_9BACT</name>